<keyword evidence="3" id="KW-1185">Reference proteome</keyword>
<feature type="region of interest" description="Disordered" evidence="1">
    <location>
        <begin position="176"/>
        <end position="199"/>
    </location>
</feature>
<dbReference type="EMBL" id="JACETU010000001">
    <property type="protein sequence ID" value="KAF7441376.1"/>
    <property type="molecule type" value="Genomic_DNA"/>
</dbReference>
<comment type="caution">
    <text evidence="2">The sequence shown here is derived from an EMBL/GenBank/DDBJ whole genome shotgun (WGS) entry which is preliminary data.</text>
</comment>
<feature type="compositionally biased region" description="Low complexity" evidence="1">
    <location>
        <begin position="179"/>
        <end position="195"/>
    </location>
</feature>
<dbReference type="GeneID" id="59371567"/>
<feature type="region of interest" description="Disordered" evidence="1">
    <location>
        <begin position="57"/>
        <end position="90"/>
    </location>
</feature>
<dbReference type="OrthoDB" id="3228154at2759"/>
<accession>A0A8H7A7B7</accession>
<gene>
    <name evidence="2" type="ORF">PC9H_001726</name>
</gene>
<dbReference type="VEuPathDB" id="FungiDB:PC9H_001726"/>
<protein>
    <submittedName>
        <fullName evidence="2">Uncharacterized protein</fullName>
    </submittedName>
</protein>
<organism evidence="2 3">
    <name type="scientific">Pleurotus ostreatus</name>
    <name type="common">Oyster mushroom</name>
    <name type="synonym">White-rot fungus</name>
    <dbReference type="NCBI Taxonomy" id="5322"/>
    <lineage>
        <taxon>Eukaryota</taxon>
        <taxon>Fungi</taxon>
        <taxon>Dikarya</taxon>
        <taxon>Basidiomycota</taxon>
        <taxon>Agaricomycotina</taxon>
        <taxon>Agaricomycetes</taxon>
        <taxon>Agaricomycetidae</taxon>
        <taxon>Agaricales</taxon>
        <taxon>Pleurotineae</taxon>
        <taxon>Pleurotaceae</taxon>
        <taxon>Pleurotus</taxon>
    </lineage>
</organism>
<evidence type="ECO:0000256" key="1">
    <source>
        <dbReference type="SAM" id="MobiDB-lite"/>
    </source>
</evidence>
<sequence>MPSSPNGLVLSVTSSRLKLTAKYQRAVICAGRSPQLFPSCRLSMSFTIMARPTSRAALVDSTNSPSTKSKNRGSTRVKQAGFPLASSSRKSAPTCTVSLAFASASSGSSSSAVSSDDTFDSNLIPFPSSAISFPSSQSFGESDAEMSYSDFDSVTPCAQSPQVGWRRRRSNACLTQTLRSRSSSPSPKSKSSPSSIRKRSRNIAKRLNADLQFLTLLQRSVAWRLARHGLGDDAVEVTPGFEVQDMALVARLRSYLIAQGCGPGDVATSFDMDIDLTVNLHSPSTAHSGQTHVAPMSTLVASLILRHRERSALRARSAIPFSASSRSNVSRAVSPLALCAGQC</sequence>
<evidence type="ECO:0000313" key="2">
    <source>
        <dbReference type="EMBL" id="KAF7441376.1"/>
    </source>
</evidence>
<name>A0A8H7A7B7_PLEOS</name>
<dbReference type="RefSeq" id="XP_036637220.1">
    <property type="nucleotide sequence ID" value="XM_036771375.1"/>
</dbReference>
<dbReference type="Proteomes" id="UP000623687">
    <property type="component" value="Unassembled WGS sequence"/>
</dbReference>
<evidence type="ECO:0000313" key="3">
    <source>
        <dbReference type="Proteomes" id="UP000623687"/>
    </source>
</evidence>
<reference evidence="2" key="1">
    <citation type="submission" date="2019-07" db="EMBL/GenBank/DDBJ databases">
        <authorList>
            <person name="Palmer J.M."/>
        </authorList>
    </citation>
    <scope>NUCLEOTIDE SEQUENCE</scope>
    <source>
        <strain evidence="2">PC9</strain>
    </source>
</reference>
<dbReference type="AlphaFoldDB" id="A0A8H7A7B7"/>
<proteinExistence type="predicted"/>